<reference evidence="3" key="1">
    <citation type="submission" date="2023-03" db="EMBL/GenBank/DDBJ databases">
        <title>Massive genome expansion in bonnet fungi (Mycena s.s.) driven by repeated elements and novel gene families across ecological guilds.</title>
        <authorList>
            <consortium name="Lawrence Berkeley National Laboratory"/>
            <person name="Harder C.B."/>
            <person name="Miyauchi S."/>
            <person name="Viragh M."/>
            <person name="Kuo A."/>
            <person name="Thoen E."/>
            <person name="Andreopoulos B."/>
            <person name="Lu D."/>
            <person name="Skrede I."/>
            <person name="Drula E."/>
            <person name="Henrissat B."/>
            <person name="Morin E."/>
            <person name="Kohler A."/>
            <person name="Barry K."/>
            <person name="LaButti K."/>
            <person name="Morin E."/>
            <person name="Salamov A."/>
            <person name="Lipzen A."/>
            <person name="Mereny Z."/>
            <person name="Hegedus B."/>
            <person name="Baldrian P."/>
            <person name="Stursova M."/>
            <person name="Weitz H."/>
            <person name="Taylor A."/>
            <person name="Grigoriev I.V."/>
            <person name="Nagy L.G."/>
            <person name="Martin F."/>
            <person name="Kauserud H."/>
        </authorList>
    </citation>
    <scope>NUCLEOTIDE SEQUENCE</scope>
    <source>
        <strain evidence="3">9144</strain>
    </source>
</reference>
<dbReference type="Gene3D" id="3.40.33.10">
    <property type="entry name" value="CAP"/>
    <property type="match status" value="1"/>
</dbReference>
<dbReference type="AlphaFoldDB" id="A0AAD7E517"/>
<evidence type="ECO:0000313" key="4">
    <source>
        <dbReference type="Proteomes" id="UP001219525"/>
    </source>
</evidence>
<gene>
    <name evidence="3" type="ORF">GGX14DRAFT_412806</name>
</gene>
<feature type="domain" description="SCP" evidence="2">
    <location>
        <begin position="36"/>
        <end position="169"/>
    </location>
</feature>
<evidence type="ECO:0000259" key="2">
    <source>
        <dbReference type="SMART" id="SM00198"/>
    </source>
</evidence>
<feature type="chain" id="PRO_5042050131" evidence="1">
    <location>
        <begin position="19"/>
        <end position="177"/>
    </location>
</feature>
<feature type="signal peptide" evidence="1">
    <location>
        <begin position="1"/>
        <end position="18"/>
    </location>
</feature>
<evidence type="ECO:0000313" key="3">
    <source>
        <dbReference type="EMBL" id="KAJ7228346.1"/>
    </source>
</evidence>
<dbReference type="SMART" id="SM00198">
    <property type="entry name" value="SCP"/>
    <property type="match status" value="1"/>
</dbReference>
<dbReference type="EMBL" id="JARJCW010000002">
    <property type="protein sequence ID" value="KAJ7228346.1"/>
    <property type="molecule type" value="Genomic_DNA"/>
</dbReference>
<protein>
    <submittedName>
        <fullName evidence="3">PR-1-like protein</fullName>
    </submittedName>
</protein>
<dbReference type="InterPro" id="IPR001283">
    <property type="entry name" value="CRISP-related"/>
</dbReference>
<dbReference type="InterPro" id="IPR035940">
    <property type="entry name" value="CAP_sf"/>
</dbReference>
<dbReference type="InterPro" id="IPR014044">
    <property type="entry name" value="CAP_dom"/>
</dbReference>
<dbReference type="PRINTS" id="PR00837">
    <property type="entry name" value="V5TPXLIKE"/>
</dbReference>
<keyword evidence="1" id="KW-0732">Signal</keyword>
<evidence type="ECO:0000256" key="1">
    <source>
        <dbReference type="SAM" id="SignalP"/>
    </source>
</evidence>
<dbReference type="Proteomes" id="UP001219525">
    <property type="component" value="Unassembled WGS sequence"/>
</dbReference>
<dbReference type="PANTHER" id="PTHR10334">
    <property type="entry name" value="CYSTEINE-RICH SECRETORY PROTEIN-RELATED"/>
    <property type="match status" value="1"/>
</dbReference>
<accession>A0AAD7E517</accession>
<sequence length="177" mass="18958">MLLIPVLAAIASLTLVLATPASRRHSVAARSHLPDSTIEAYLQAHNEVRSQHNAPALVWNETLATAALGWANTCQVKHSDGELLDTPYGENLVAATGDFPIASAIRQFTLDEADYDPESPILSHFTQVVWKATTQLGCASSHCSGVFEESLGQASYYVCLYDPPGNVIGQALANVQL</sequence>
<dbReference type="SUPFAM" id="SSF55797">
    <property type="entry name" value="PR-1-like"/>
    <property type="match status" value="1"/>
</dbReference>
<keyword evidence="4" id="KW-1185">Reference proteome</keyword>
<comment type="caution">
    <text evidence="3">The sequence shown here is derived from an EMBL/GenBank/DDBJ whole genome shotgun (WGS) entry which is preliminary data.</text>
</comment>
<organism evidence="3 4">
    <name type="scientific">Mycena pura</name>
    <dbReference type="NCBI Taxonomy" id="153505"/>
    <lineage>
        <taxon>Eukaryota</taxon>
        <taxon>Fungi</taxon>
        <taxon>Dikarya</taxon>
        <taxon>Basidiomycota</taxon>
        <taxon>Agaricomycotina</taxon>
        <taxon>Agaricomycetes</taxon>
        <taxon>Agaricomycetidae</taxon>
        <taxon>Agaricales</taxon>
        <taxon>Marasmiineae</taxon>
        <taxon>Mycenaceae</taxon>
        <taxon>Mycena</taxon>
    </lineage>
</organism>
<dbReference type="Pfam" id="PF00188">
    <property type="entry name" value="CAP"/>
    <property type="match status" value="1"/>
</dbReference>
<proteinExistence type="predicted"/>
<name>A0AAD7E517_9AGAR</name>